<dbReference type="AlphaFoldDB" id="A0A5N6VUD9"/>
<proteinExistence type="predicted"/>
<dbReference type="PANTHER" id="PTHR11480">
    <property type="entry name" value="SAPOSIN-RELATED"/>
    <property type="match status" value="1"/>
</dbReference>
<dbReference type="GO" id="GO:0006665">
    <property type="term" value="P:sphingolipid metabolic process"/>
    <property type="evidence" value="ECO:0007669"/>
    <property type="project" value="InterPro"/>
</dbReference>
<dbReference type="InterPro" id="IPR008138">
    <property type="entry name" value="SapB_2"/>
</dbReference>
<dbReference type="GO" id="GO:0016020">
    <property type="term" value="C:membrane"/>
    <property type="evidence" value="ECO:0007669"/>
    <property type="project" value="GOC"/>
</dbReference>
<evidence type="ECO:0000256" key="3">
    <source>
        <dbReference type="ARBA" id="ARBA00022729"/>
    </source>
</evidence>
<evidence type="ECO:0000256" key="6">
    <source>
        <dbReference type="ARBA" id="ARBA00023180"/>
    </source>
</evidence>
<evidence type="ECO:0000256" key="2">
    <source>
        <dbReference type="ARBA" id="ARBA00022525"/>
    </source>
</evidence>
<dbReference type="InterPro" id="IPR008139">
    <property type="entry name" value="SaposinB_dom"/>
</dbReference>
<dbReference type="InterPro" id="IPR007856">
    <property type="entry name" value="SapB_1"/>
</dbReference>
<gene>
    <name evidence="9" type="ORF">BDV41DRAFT_577964</name>
</gene>
<sequence>MVNIIIPLTIGSLIFALEANSMAGAEKSLLRRDIECDLCKRVIGVADGEIKDERNEEAITAALENVCKSIPGKEQLKCDTFIEQYSNELIHILIEEADPGMVCGLLGVC</sequence>
<dbReference type="EMBL" id="ML738336">
    <property type="protein sequence ID" value="KAE8312131.1"/>
    <property type="molecule type" value="Genomic_DNA"/>
</dbReference>
<evidence type="ECO:0000256" key="1">
    <source>
        <dbReference type="ARBA" id="ARBA00004613"/>
    </source>
</evidence>
<dbReference type="Proteomes" id="UP000325433">
    <property type="component" value="Unassembled WGS sequence"/>
</dbReference>
<keyword evidence="10" id="KW-1185">Reference proteome</keyword>
<dbReference type="Pfam" id="PF05184">
    <property type="entry name" value="SapB_1"/>
    <property type="match status" value="1"/>
</dbReference>
<dbReference type="GO" id="GO:0005737">
    <property type="term" value="C:cytoplasm"/>
    <property type="evidence" value="ECO:0007669"/>
    <property type="project" value="UniProtKB-ARBA"/>
</dbReference>
<dbReference type="GO" id="GO:0005576">
    <property type="term" value="C:extracellular region"/>
    <property type="evidence" value="ECO:0007669"/>
    <property type="project" value="UniProtKB-SubCell"/>
</dbReference>
<dbReference type="PROSITE" id="PS50015">
    <property type="entry name" value="SAP_B"/>
    <property type="match status" value="1"/>
</dbReference>
<dbReference type="PANTHER" id="PTHR11480:SF3">
    <property type="entry name" value="BCDNA.GH08312"/>
    <property type="match status" value="1"/>
</dbReference>
<dbReference type="InterPro" id="IPR051428">
    <property type="entry name" value="Sphingo_Act-Surfact_Prot"/>
</dbReference>
<dbReference type="SMART" id="SM00741">
    <property type="entry name" value="SapB"/>
    <property type="match status" value="1"/>
</dbReference>
<keyword evidence="3 7" id="KW-0732">Signal</keyword>
<feature type="signal peptide" evidence="7">
    <location>
        <begin position="1"/>
        <end position="19"/>
    </location>
</feature>
<name>A0A5N6VUD9_9EURO</name>
<evidence type="ECO:0000256" key="4">
    <source>
        <dbReference type="ARBA" id="ARBA00022737"/>
    </source>
</evidence>
<accession>A0A5N6VUD9</accession>
<dbReference type="InterPro" id="IPR008373">
    <property type="entry name" value="Saposin"/>
</dbReference>
<protein>
    <recommendedName>
        <fullName evidence="8">Saposin B-type domain-containing protein</fullName>
    </recommendedName>
</protein>
<dbReference type="Gene3D" id="1.10.225.10">
    <property type="entry name" value="Saposin-like"/>
    <property type="match status" value="1"/>
</dbReference>
<evidence type="ECO:0000259" key="8">
    <source>
        <dbReference type="PROSITE" id="PS50015"/>
    </source>
</evidence>
<dbReference type="Pfam" id="PF03489">
    <property type="entry name" value="SapB_2"/>
    <property type="match status" value="1"/>
</dbReference>
<keyword evidence="4" id="KW-0677">Repeat</keyword>
<evidence type="ECO:0000256" key="7">
    <source>
        <dbReference type="SAM" id="SignalP"/>
    </source>
</evidence>
<dbReference type="InterPro" id="IPR011001">
    <property type="entry name" value="Saposin-like"/>
</dbReference>
<dbReference type="PRINTS" id="PR01797">
    <property type="entry name" value="SAPOSIN"/>
</dbReference>
<keyword evidence="6" id="KW-0325">Glycoprotein</keyword>
<feature type="domain" description="Saposin B-type" evidence="8">
    <location>
        <begin position="32"/>
        <end position="109"/>
    </location>
</feature>
<keyword evidence="5" id="KW-1015">Disulfide bond</keyword>
<dbReference type="SUPFAM" id="SSF47862">
    <property type="entry name" value="Saposin"/>
    <property type="match status" value="1"/>
</dbReference>
<evidence type="ECO:0000256" key="5">
    <source>
        <dbReference type="ARBA" id="ARBA00023157"/>
    </source>
</evidence>
<keyword evidence="2" id="KW-0964">Secreted</keyword>
<evidence type="ECO:0000313" key="9">
    <source>
        <dbReference type="EMBL" id="KAE8312131.1"/>
    </source>
</evidence>
<evidence type="ECO:0000313" key="10">
    <source>
        <dbReference type="Proteomes" id="UP000325433"/>
    </source>
</evidence>
<feature type="chain" id="PRO_5024838500" description="Saposin B-type domain-containing protein" evidence="7">
    <location>
        <begin position="20"/>
        <end position="109"/>
    </location>
</feature>
<dbReference type="FunFam" id="1.10.225.10:FF:000002">
    <property type="entry name" value="prosaposin isoform X2"/>
    <property type="match status" value="1"/>
</dbReference>
<reference evidence="10" key="1">
    <citation type="submission" date="2019-04" db="EMBL/GenBank/DDBJ databases">
        <title>Friends and foes A comparative genomics studyof 23 Aspergillus species from section Flavi.</title>
        <authorList>
            <consortium name="DOE Joint Genome Institute"/>
            <person name="Kjaerbolling I."/>
            <person name="Vesth T."/>
            <person name="Frisvad J.C."/>
            <person name="Nybo J.L."/>
            <person name="Theobald S."/>
            <person name="Kildgaard S."/>
            <person name="Isbrandt T."/>
            <person name="Kuo A."/>
            <person name="Sato A."/>
            <person name="Lyhne E.K."/>
            <person name="Kogle M.E."/>
            <person name="Wiebenga A."/>
            <person name="Kun R.S."/>
            <person name="Lubbers R.J."/>
            <person name="Makela M.R."/>
            <person name="Barry K."/>
            <person name="Chovatia M."/>
            <person name="Clum A."/>
            <person name="Daum C."/>
            <person name="Haridas S."/>
            <person name="He G."/>
            <person name="LaButti K."/>
            <person name="Lipzen A."/>
            <person name="Mondo S."/>
            <person name="Riley R."/>
            <person name="Salamov A."/>
            <person name="Simmons B.A."/>
            <person name="Magnuson J.K."/>
            <person name="Henrissat B."/>
            <person name="Mortensen U.H."/>
            <person name="Larsen T.O."/>
            <person name="Devries R.P."/>
            <person name="Grigoriev I.V."/>
            <person name="Machida M."/>
            <person name="Baker S.E."/>
            <person name="Andersen M.R."/>
        </authorList>
    </citation>
    <scope>NUCLEOTIDE SEQUENCE [LARGE SCALE GENOMIC DNA]</scope>
    <source>
        <strain evidence="10">CBS 130015</strain>
    </source>
</reference>
<organism evidence="9 10">
    <name type="scientific">Aspergillus transmontanensis</name>
    <dbReference type="NCBI Taxonomy" id="1034304"/>
    <lineage>
        <taxon>Eukaryota</taxon>
        <taxon>Fungi</taxon>
        <taxon>Dikarya</taxon>
        <taxon>Ascomycota</taxon>
        <taxon>Pezizomycotina</taxon>
        <taxon>Eurotiomycetes</taxon>
        <taxon>Eurotiomycetidae</taxon>
        <taxon>Eurotiales</taxon>
        <taxon>Aspergillaceae</taxon>
        <taxon>Aspergillus</taxon>
        <taxon>Aspergillus subgen. Circumdati</taxon>
    </lineage>
</organism>
<comment type="subcellular location">
    <subcellularLocation>
        <location evidence="1">Secreted</location>
    </subcellularLocation>
</comment>